<dbReference type="EMBL" id="UINC01043795">
    <property type="protein sequence ID" value="SVB48333.1"/>
    <property type="molecule type" value="Genomic_DNA"/>
</dbReference>
<evidence type="ECO:0008006" key="3">
    <source>
        <dbReference type="Google" id="ProtNLM"/>
    </source>
</evidence>
<dbReference type="InterPro" id="IPR003425">
    <property type="entry name" value="CCB3/YggT"/>
</dbReference>
<accession>A0A382EEF4</accession>
<keyword evidence="1" id="KW-1133">Transmembrane helix</keyword>
<proteinExistence type="predicted"/>
<evidence type="ECO:0000256" key="1">
    <source>
        <dbReference type="SAM" id="Phobius"/>
    </source>
</evidence>
<sequence length="89" mass="10349">MEPFVILIYRIIDIYFYILILNVILSWLIALNILNTYSRFVGMIIYATQRLTNPLLNPIRRVLPNIGGLDISPIVLILILFFIQDSLKV</sequence>
<feature type="non-terminal residue" evidence="2">
    <location>
        <position position="89"/>
    </location>
</feature>
<dbReference type="AlphaFoldDB" id="A0A382EEF4"/>
<protein>
    <recommendedName>
        <fullName evidence="3">YggT family protein</fullName>
    </recommendedName>
</protein>
<dbReference type="Pfam" id="PF02325">
    <property type="entry name" value="CCB3_YggT"/>
    <property type="match status" value="1"/>
</dbReference>
<keyword evidence="1" id="KW-0812">Transmembrane</keyword>
<organism evidence="2">
    <name type="scientific">marine metagenome</name>
    <dbReference type="NCBI Taxonomy" id="408172"/>
    <lineage>
        <taxon>unclassified sequences</taxon>
        <taxon>metagenomes</taxon>
        <taxon>ecological metagenomes</taxon>
    </lineage>
</organism>
<dbReference type="GO" id="GO:0016020">
    <property type="term" value="C:membrane"/>
    <property type="evidence" value="ECO:0007669"/>
    <property type="project" value="InterPro"/>
</dbReference>
<keyword evidence="1" id="KW-0472">Membrane</keyword>
<feature type="transmembrane region" description="Helical" evidence="1">
    <location>
        <begin position="12"/>
        <end position="34"/>
    </location>
</feature>
<evidence type="ECO:0000313" key="2">
    <source>
        <dbReference type="EMBL" id="SVB48333.1"/>
    </source>
</evidence>
<gene>
    <name evidence="2" type="ORF">METZ01_LOCUS201187</name>
</gene>
<feature type="transmembrane region" description="Helical" evidence="1">
    <location>
        <begin position="62"/>
        <end position="83"/>
    </location>
</feature>
<dbReference type="PANTHER" id="PTHR33219:SF14">
    <property type="entry name" value="PROTEIN COFACTOR ASSEMBLY OF COMPLEX C SUBUNIT B CCB3, CHLOROPLASTIC-RELATED"/>
    <property type="match status" value="1"/>
</dbReference>
<reference evidence="2" key="1">
    <citation type="submission" date="2018-05" db="EMBL/GenBank/DDBJ databases">
        <authorList>
            <person name="Lanie J.A."/>
            <person name="Ng W.-L."/>
            <person name="Kazmierczak K.M."/>
            <person name="Andrzejewski T.M."/>
            <person name="Davidsen T.M."/>
            <person name="Wayne K.J."/>
            <person name="Tettelin H."/>
            <person name="Glass J.I."/>
            <person name="Rusch D."/>
            <person name="Podicherti R."/>
            <person name="Tsui H.-C.T."/>
            <person name="Winkler M.E."/>
        </authorList>
    </citation>
    <scope>NUCLEOTIDE SEQUENCE</scope>
</reference>
<name>A0A382EEF4_9ZZZZ</name>
<dbReference type="PANTHER" id="PTHR33219">
    <property type="entry name" value="YLMG HOMOLOG PROTEIN 2, CHLOROPLASTIC"/>
    <property type="match status" value="1"/>
</dbReference>